<feature type="domain" description="Integrase catalytic" evidence="2">
    <location>
        <begin position="40"/>
        <end position="90"/>
    </location>
</feature>
<keyword evidence="4" id="KW-1185">Reference proteome</keyword>
<evidence type="ECO:0000313" key="3">
    <source>
        <dbReference type="EMBL" id="MFD0855390.1"/>
    </source>
</evidence>
<dbReference type="InterPro" id="IPR001584">
    <property type="entry name" value="Integrase_cat-core"/>
</dbReference>
<reference evidence="4" key="1">
    <citation type="journal article" date="2019" name="Int. J. Syst. Evol. Microbiol.">
        <title>The Global Catalogue of Microorganisms (GCM) 10K type strain sequencing project: providing services to taxonomists for standard genome sequencing and annotation.</title>
        <authorList>
            <consortium name="The Broad Institute Genomics Platform"/>
            <consortium name="The Broad Institute Genome Sequencing Center for Infectious Disease"/>
            <person name="Wu L."/>
            <person name="Ma J."/>
        </authorList>
    </citation>
    <scope>NUCLEOTIDE SEQUENCE [LARGE SCALE GENOMIC DNA]</scope>
    <source>
        <strain evidence="4">JCM 31696</strain>
    </source>
</reference>
<proteinExistence type="predicted"/>
<comment type="caution">
    <text evidence="3">The sequence shown here is derived from an EMBL/GenBank/DDBJ whole genome shotgun (WGS) entry which is preliminary data.</text>
</comment>
<sequence length="112" mass="12923">MCWVTRDGHPIPCAPHEEPPQRPIFTDSTGQHHAKTARRALYLSSVGPLKYEHLYRIEIDDLPALARETETYRQIFNHIRPHQALGGHRPIEIYTDPPLHPNFQSRVSEPIS</sequence>
<evidence type="ECO:0000313" key="4">
    <source>
        <dbReference type="Proteomes" id="UP001597083"/>
    </source>
</evidence>
<dbReference type="Pfam" id="PF13683">
    <property type="entry name" value="rve_3"/>
    <property type="match status" value="1"/>
</dbReference>
<dbReference type="EMBL" id="JBHTIR010003550">
    <property type="protein sequence ID" value="MFD0855390.1"/>
    <property type="molecule type" value="Genomic_DNA"/>
</dbReference>
<evidence type="ECO:0000259" key="2">
    <source>
        <dbReference type="Pfam" id="PF13683"/>
    </source>
</evidence>
<gene>
    <name evidence="3" type="ORF">ACFQ07_24325</name>
</gene>
<name>A0ABW3CN87_9ACTN</name>
<evidence type="ECO:0000256" key="1">
    <source>
        <dbReference type="SAM" id="MobiDB-lite"/>
    </source>
</evidence>
<feature type="region of interest" description="Disordered" evidence="1">
    <location>
        <begin position="88"/>
        <end position="112"/>
    </location>
</feature>
<accession>A0ABW3CN87</accession>
<dbReference type="Proteomes" id="UP001597083">
    <property type="component" value="Unassembled WGS sequence"/>
</dbReference>
<feature type="compositionally biased region" description="Polar residues" evidence="1">
    <location>
        <begin position="102"/>
        <end position="112"/>
    </location>
</feature>
<organism evidence="3 4">
    <name type="scientific">Actinomadura adrarensis</name>
    <dbReference type="NCBI Taxonomy" id="1819600"/>
    <lineage>
        <taxon>Bacteria</taxon>
        <taxon>Bacillati</taxon>
        <taxon>Actinomycetota</taxon>
        <taxon>Actinomycetes</taxon>
        <taxon>Streptosporangiales</taxon>
        <taxon>Thermomonosporaceae</taxon>
        <taxon>Actinomadura</taxon>
    </lineage>
</organism>
<protein>
    <submittedName>
        <fullName evidence="3">Integrase core domain-containing protein</fullName>
    </submittedName>
</protein>